<accession>A0A835WFF6</accession>
<proteinExistence type="predicted"/>
<keyword evidence="3" id="KW-1185">Reference proteome</keyword>
<evidence type="ECO:0000256" key="1">
    <source>
        <dbReference type="SAM" id="MobiDB-lite"/>
    </source>
</evidence>
<dbReference type="Proteomes" id="UP000650467">
    <property type="component" value="Unassembled WGS sequence"/>
</dbReference>
<comment type="caution">
    <text evidence="2">The sequence shown here is derived from an EMBL/GenBank/DDBJ whole genome shotgun (WGS) entry which is preliminary data.</text>
</comment>
<feature type="region of interest" description="Disordered" evidence="1">
    <location>
        <begin position="1"/>
        <end position="65"/>
    </location>
</feature>
<dbReference type="OrthoDB" id="551114at2759"/>
<evidence type="ECO:0000313" key="3">
    <source>
        <dbReference type="Proteomes" id="UP000650467"/>
    </source>
</evidence>
<feature type="compositionally biased region" description="Polar residues" evidence="1">
    <location>
        <begin position="1"/>
        <end position="13"/>
    </location>
</feature>
<protein>
    <submittedName>
        <fullName evidence="2">Uncharacterized protein</fullName>
    </submittedName>
</protein>
<gene>
    <name evidence="2" type="ORF">HXX76_000714</name>
</gene>
<feature type="compositionally biased region" description="Basic and acidic residues" evidence="1">
    <location>
        <begin position="106"/>
        <end position="120"/>
    </location>
</feature>
<organism evidence="2 3">
    <name type="scientific">Chlamydomonas incerta</name>
    <dbReference type="NCBI Taxonomy" id="51695"/>
    <lineage>
        <taxon>Eukaryota</taxon>
        <taxon>Viridiplantae</taxon>
        <taxon>Chlorophyta</taxon>
        <taxon>core chlorophytes</taxon>
        <taxon>Chlorophyceae</taxon>
        <taxon>CS clade</taxon>
        <taxon>Chlamydomonadales</taxon>
        <taxon>Chlamydomonadaceae</taxon>
        <taxon>Chlamydomonas</taxon>
    </lineage>
</organism>
<dbReference type="EMBL" id="JAEHOC010000001">
    <property type="protein sequence ID" value="KAG2446115.1"/>
    <property type="molecule type" value="Genomic_DNA"/>
</dbReference>
<dbReference type="AlphaFoldDB" id="A0A835WFF6"/>
<reference evidence="2" key="1">
    <citation type="journal article" date="2020" name="bioRxiv">
        <title>Comparative genomics of Chlamydomonas.</title>
        <authorList>
            <person name="Craig R.J."/>
            <person name="Hasan A.R."/>
            <person name="Ness R.W."/>
            <person name="Keightley P.D."/>
        </authorList>
    </citation>
    <scope>NUCLEOTIDE SEQUENCE</scope>
    <source>
        <strain evidence="2">SAG 7.73</strain>
    </source>
</reference>
<sequence length="325" mass="35757">MRSSSPRTTADWRSSWRTELEGGSNGAAHHGHDHEDVAANGHSYSNGASHSDSHSNGTSYNGTSYAAGISASWRNGSATANGSSYNGYAARAAQLVREQEDEDQGEHDFHRRSADWRTEHSPQGSRWGSDAEDAAPSSYSYGQQQHEEEEQQEEGGGGGLFNDAFKDALKAALARSPLYAGGSGDEENTPPQPTENEAVEATTGSPLFSDSFRMALKESLERQQAEMDVKYGYGSDDEYIATPYKSAGPARREMSPMEELLSSALSASQFTVRRLTLIKNEIELALEREAKQVERLDFALKKCENDTAYYASLERMMREREREGK</sequence>
<feature type="region of interest" description="Disordered" evidence="1">
    <location>
        <begin position="176"/>
        <end position="207"/>
    </location>
</feature>
<name>A0A835WFF6_CHLIN</name>
<feature type="region of interest" description="Disordered" evidence="1">
    <location>
        <begin position="94"/>
        <end position="163"/>
    </location>
</feature>
<evidence type="ECO:0000313" key="2">
    <source>
        <dbReference type="EMBL" id="KAG2446115.1"/>
    </source>
</evidence>
<feature type="compositionally biased region" description="Polar residues" evidence="1">
    <location>
        <begin position="42"/>
        <end position="64"/>
    </location>
</feature>